<gene>
    <name evidence="10" type="ORF">C0Z20_16095</name>
</gene>
<organism evidence="10 11">
    <name type="scientific">Trinickia symbiotica</name>
    <dbReference type="NCBI Taxonomy" id="863227"/>
    <lineage>
        <taxon>Bacteria</taxon>
        <taxon>Pseudomonadati</taxon>
        <taxon>Pseudomonadota</taxon>
        <taxon>Betaproteobacteria</taxon>
        <taxon>Burkholderiales</taxon>
        <taxon>Burkholderiaceae</taxon>
        <taxon>Trinickia</taxon>
    </lineage>
</organism>
<comment type="similarity">
    <text evidence="2 7">Belongs to the cytochrome c oxidase subunit 3 family.</text>
</comment>
<dbReference type="PANTHER" id="PTHR11403">
    <property type="entry name" value="CYTOCHROME C OXIDASE SUBUNIT III"/>
    <property type="match status" value="1"/>
</dbReference>
<dbReference type="OrthoDB" id="9810850at2"/>
<dbReference type="Gene3D" id="1.20.120.80">
    <property type="entry name" value="Cytochrome c oxidase, subunit III, four-helix bundle"/>
    <property type="match status" value="1"/>
</dbReference>
<dbReference type="CDD" id="cd00386">
    <property type="entry name" value="Heme_Cu_Oxidase_III_like"/>
    <property type="match status" value="1"/>
</dbReference>
<reference evidence="10 11" key="1">
    <citation type="submission" date="2018-01" db="EMBL/GenBank/DDBJ databases">
        <title>Whole genome analyses suggest that Burkholderia sensu lato contains two further novel genera in the rhizoxinica-symbiotica group Mycetohabitans gen. nov., and Trinickia gen. nov.: implications for the evolution of diazotrophy and nodulation in the Burkholderiaceae.</title>
        <authorList>
            <person name="Estrada-de los Santos P."/>
            <person name="Palmer M."/>
            <person name="Chavez-Ramirez B."/>
            <person name="Beukes C."/>
            <person name="Steenkamp E.T."/>
            <person name="Hirsch A.M."/>
            <person name="Manyaka P."/>
            <person name="Maluk M."/>
            <person name="Lafos M."/>
            <person name="Crook M."/>
            <person name="Gross E."/>
            <person name="Simon M.F."/>
            <person name="Bueno dos Reis Junior F."/>
            <person name="Poole P.S."/>
            <person name="Venter S.N."/>
            <person name="James E.K."/>
        </authorList>
    </citation>
    <scope>NUCLEOTIDE SEQUENCE [LARGE SCALE GENOMIC DNA]</scope>
    <source>
        <strain evidence="10 11">JPY 581</strain>
    </source>
</reference>
<feature type="transmembrane region" description="Helical" evidence="8">
    <location>
        <begin position="72"/>
        <end position="89"/>
    </location>
</feature>
<name>A0A2N7X2I2_9BURK</name>
<evidence type="ECO:0000256" key="1">
    <source>
        <dbReference type="ARBA" id="ARBA00004651"/>
    </source>
</evidence>
<feature type="domain" description="Heme-copper oxidase subunit III family profile" evidence="9">
    <location>
        <begin position="33"/>
        <end position="203"/>
    </location>
</feature>
<keyword evidence="5 8" id="KW-1133">Transmembrane helix</keyword>
<feature type="transmembrane region" description="Helical" evidence="8">
    <location>
        <begin position="181"/>
        <end position="205"/>
    </location>
</feature>
<dbReference type="Pfam" id="PF00510">
    <property type="entry name" value="COX3"/>
    <property type="match status" value="1"/>
</dbReference>
<evidence type="ECO:0000256" key="7">
    <source>
        <dbReference type="RuleBase" id="RU003376"/>
    </source>
</evidence>
<dbReference type="PANTHER" id="PTHR11403:SF2">
    <property type="entry name" value="CYTOCHROME BO(3) UBIQUINOL OXIDASE SUBUNIT 3"/>
    <property type="match status" value="1"/>
</dbReference>
<dbReference type="GO" id="GO:0019646">
    <property type="term" value="P:aerobic electron transport chain"/>
    <property type="evidence" value="ECO:0007669"/>
    <property type="project" value="InterPro"/>
</dbReference>
<dbReference type="AlphaFoldDB" id="A0A2N7X2I2"/>
<feature type="transmembrane region" description="Helical" evidence="8">
    <location>
        <begin position="138"/>
        <end position="169"/>
    </location>
</feature>
<dbReference type="STRING" id="863227.GCA_000373005_05323"/>
<evidence type="ECO:0000256" key="3">
    <source>
        <dbReference type="ARBA" id="ARBA00022475"/>
    </source>
</evidence>
<keyword evidence="4 7" id="KW-0812">Transmembrane</keyword>
<evidence type="ECO:0000313" key="10">
    <source>
        <dbReference type="EMBL" id="PMS35847.1"/>
    </source>
</evidence>
<evidence type="ECO:0000256" key="2">
    <source>
        <dbReference type="ARBA" id="ARBA00010581"/>
    </source>
</evidence>
<keyword evidence="6 8" id="KW-0472">Membrane</keyword>
<evidence type="ECO:0000259" key="9">
    <source>
        <dbReference type="PROSITE" id="PS50253"/>
    </source>
</evidence>
<comment type="caution">
    <text evidence="10">The sequence shown here is derived from an EMBL/GenBank/DDBJ whole genome shotgun (WGS) entry which is preliminary data.</text>
</comment>
<dbReference type="GO" id="GO:0004129">
    <property type="term" value="F:cytochrome-c oxidase activity"/>
    <property type="evidence" value="ECO:0007669"/>
    <property type="project" value="InterPro"/>
</dbReference>
<evidence type="ECO:0000313" key="11">
    <source>
        <dbReference type="Proteomes" id="UP000235777"/>
    </source>
</evidence>
<keyword evidence="3" id="KW-1003">Cell membrane</keyword>
<sequence>MASDAQSAVLLQPGNTVPVGSAGERAAGWLACLMLIVTEGSLFGYLIFSYFYLAVQNTRHWPPEGLPKLPLGSINTLILLSSSGFVWLCERFVKRGRVRSAVISMIVAIVLGIIFVGIQLHEWHAHPYGLTSNLYGSLYFTITGFHLAHVLVGLVVLILLCTWTALGYFEAHRHAALTIGGLYWHFVDVVWLFIFTTIYLTPYWIR</sequence>
<dbReference type="InterPro" id="IPR024791">
    <property type="entry name" value="Cyt_c/ubiquinol_Oxase_su3"/>
</dbReference>
<feature type="transmembrane region" description="Helical" evidence="8">
    <location>
        <begin position="29"/>
        <end position="52"/>
    </location>
</feature>
<proteinExistence type="inferred from homology"/>
<dbReference type="GO" id="GO:0005886">
    <property type="term" value="C:plasma membrane"/>
    <property type="evidence" value="ECO:0007669"/>
    <property type="project" value="UniProtKB-SubCell"/>
</dbReference>
<dbReference type="Proteomes" id="UP000235777">
    <property type="component" value="Unassembled WGS sequence"/>
</dbReference>
<comment type="subcellular location">
    <subcellularLocation>
        <location evidence="1 7">Cell membrane</location>
        <topology evidence="1 7">Multi-pass membrane protein</topology>
    </subcellularLocation>
</comment>
<evidence type="ECO:0000256" key="6">
    <source>
        <dbReference type="ARBA" id="ARBA00023136"/>
    </source>
</evidence>
<dbReference type="EMBL" id="PNYC01000009">
    <property type="protein sequence ID" value="PMS35847.1"/>
    <property type="molecule type" value="Genomic_DNA"/>
</dbReference>
<dbReference type="InterPro" id="IPR000298">
    <property type="entry name" value="Cyt_c_oxidase-like_su3"/>
</dbReference>
<dbReference type="RefSeq" id="WP_018443935.1">
    <property type="nucleotide sequence ID" value="NZ_KB890218.1"/>
</dbReference>
<dbReference type="InterPro" id="IPR013833">
    <property type="entry name" value="Cyt_c_oxidase_su3_a-hlx"/>
</dbReference>
<dbReference type="SUPFAM" id="SSF81452">
    <property type="entry name" value="Cytochrome c oxidase subunit III-like"/>
    <property type="match status" value="1"/>
</dbReference>
<evidence type="ECO:0000256" key="8">
    <source>
        <dbReference type="SAM" id="Phobius"/>
    </source>
</evidence>
<dbReference type="PROSITE" id="PS50253">
    <property type="entry name" value="COX3"/>
    <property type="match status" value="1"/>
</dbReference>
<feature type="transmembrane region" description="Helical" evidence="8">
    <location>
        <begin position="101"/>
        <end position="118"/>
    </location>
</feature>
<keyword evidence="11" id="KW-1185">Reference proteome</keyword>
<dbReference type="InterPro" id="IPR035973">
    <property type="entry name" value="Cyt_c_oxidase_su3-like_sf"/>
</dbReference>
<evidence type="ECO:0000256" key="5">
    <source>
        <dbReference type="ARBA" id="ARBA00022989"/>
    </source>
</evidence>
<protein>
    <submittedName>
        <fullName evidence="10">Heme-copper oxidase subunit III</fullName>
    </submittedName>
</protein>
<evidence type="ECO:0000256" key="4">
    <source>
        <dbReference type="ARBA" id="ARBA00022692"/>
    </source>
</evidence>
<accession>A0A2N7X2I2</accession>